<accession>A0A1I7U0A7</accession>
<sequence length="327" mass="35079">MLRTTQRVHQPAVLKLEFGRNGHSRLSSVWITVVLVEIKQGRVLACLKLMVVRANPDKLNTCGVDCCPSQGIWGEWVTTMACNDTCGSCGVTTRSRKCLSLQYGCGCTGSATDSQPCASTVCLFPRASCCTGYKKMIDMASKTFYCGPLPVDTFTPEQTTCCDPENIGLWNSWGAWTACNATCGGCGMQTRSRTCASEAYGCPCTEAKVETKSCGKASCGGATPCCTGKFLATGYDGQQYCQDNTPQVCPGTWTEWSVVSGAKCNDTCGNCGFINRYRFCFPSGCQCDGAYTGQGPCANSVCLFPRASCCSPYKKMIDIPSKTFYCG</sequence>
<dbReference type="PANTHER" id="PTHR31936:SF2">
    <property type="entry name" value="FLO11 DOMAIN-CONTAINING PROTEIN"/>
    <property type="match status" value="1"/>
</dbReference>
<dbReference type="WBParaSite" id="Csp11.Scaffold629.g13575.t1">
    <property type="protein sequence ID" value="Csp11.Scaffold629.g13575.t1"/>
    <property type="gene ID" value="Csp11.Scaffold629.g13575"/>
</dbReference>
<dbReference type="eggNOG" id="KOG1216">
    <property type="taxonomic scope" value="Eukaryota"/>
</dbReference>
<dbReference type="InterPro" id="IPR036383">
    <property type="entry name" value="TSP1_rpt_sf"/>
</dbReference>
<dbReference type="SUPFAM" id="SSF82895">
    <property type="entry name" value="TSP-1 type 1 repeat"/>
    <property type="match status" value="1"/>
</dbReference>
<dbReference type="Proteomes" id="UP000095282">
    <property type="component" value="Unplaced"/>
</dbReference>
<protein>
    <submittedName>
        <fullName evidence="2">ShKT domain-containing protein</fullName>
    </submittedName>
</protein>
<reference evidence="2" key="1">
    <citation type="submission" date="2016-11" db="UniProtKB">
        <authorList>
            <consortium name="WormBaseParasite"/>
        </authorList>
    </citation>
    <scope>IDENTIFICATION</scope>
</reference>
<keyword evidence="1" id="KW-1185">Reference proteome</keyword>
<dbReference type="InterPro" id="IPR000884">
    <property type="entry name" value="TSP1_rpt"/>
</dbReference>
<evidence type="ECO:0000313" key="1">
    <source>
        <dbReference type="Proteomes" id="UP000095282"/>
    </source>
</evidence>
<dbReference type="SMART" id="SM00209">
    <property type="entry name" value="TSP1"/>
    <property type="match status" value="3"/>
</dbReference>
<dbReference type="PANTHER" id="PTHR31936">
    <property type="entry name" value="PROTEIN CBG18744"/>
    <property type="match status" value="1"/>
</dbReference>
<dbReference type="PROSITE" id="PS50092">
    <property type="entry name" value="TSP1"/>
    <property type="match status" value="3"/>
</dbReference>
<dbReference type="AlphaFoldDB" id="A0A1I7U0A7"/>
<dbReference type="STRING" id="1561998.A0A1I7U0A7"/>
<evidence type="ECO:0000313" key="2">
    <source>
        <dbReference type="WBParaSite" id="Csp11.Scaffold629.g13575.t1"/>
    </source>
</evidence>
<dbReference type="Pfam" id="PF00090">
    <property type="entry name" value="TSP_1"/>
    <property type="match status" value="2"/>
</dbReference>
<organism evidence="1 2">
    <name type="scientific">Caenorhabditis tropicalis</name>
    <dbReference type="NCBI Taxonomy" id="1561998"/>
    <lineage>
        <taxon>Eukaryota</taxon>
        <taxon>Metazoa</taxon>
        <taxon>Ecdysozoa</taxon>
        <taxon>Nematoda</taxon>
        <taxon>Chromadorea</taxon>
        <taxon>Rhabditida</taxon>
        <taxon>Rhabditina</taxon>
        <taxon>Rhabditomorpha</taxon>
        <taxon>Rhabditoidea</taxon>
        <taxon>Rhabditidae</taxon>
        <taxon>Peloderinae</taxon>
        <taxon>Caenorhabditis</taxon>
    </lineage>
</organism>
<proteinExistence type="predicted"/>
<name>A0A1I7U0A7_9PELO</name>
<dbReference type="Gene3D" id="2.20.100.10">
    <property type="entry name" value="Thrombospondin type-1 (TSP1) repeat"/>
    <property type="match status" value="1"/>
</dbReference>